<dbReference type="Gene3D" id="3.40.850.10">
    <property type="entry name" value="Kinesin motor domain"/>
    <property type="match status" value="1"/>
</dbReference>
<reference evidence="4 5" key="1">
    <citation type="submission" date="2014-04" db="EMBL/GenBank/DDBJ databases">
        <title>Evolutionary Origins and Diversification of the Mycorrhizal Mutualists.</title>
        <authorList>
            <consortium name="DOE Joint Genome Institute"/>
            <consortium name="Mycorrhizal Genomics Consortium"/>
            <person name="Kohler A."/>
            <person name="Kuo A."/>
            <person name="Nagy L.G."/>
            <person name="Floudas D."/>
            <person name="Copeland A."/>
            <person name="Barry K.W."/>
            <person name="Cichocki N."/>
            <person name="Veneault-Fourrey C."/>
            <person name="LaButti K."/>
            <person name="Lindquist E.A."/>
            <person name="Lipzen A."/>
            <person name="Lundell T."/>
            <person name="Morin E."/>
            <person name="Murat C."/>
            <person name="Riley R."/>
            <person name="Ohm R."/>
            <person name="Sun H."/>
            <person name="Tunlid A."/>
            <person name="Henrissat B."/>
            <person name="Grigoriev I.V."/>
            <person name="Hibbett D.S."/>
            <person name="Martin F."/>
        </authorList>
    </citation>
    <scope>NUCLEOTIDE SEQUENCE [LARGE SCALE GENOMIC DNA]</scope>
    <source>
        <strain evidence="4 5">FD-317 M1</strain>
    </source>
</reference>
<feature type="compositionally biased region" description="Basic and acidic residues" evidence="2">
    <location>
        <begin position="1128"/>
        <end position="1139"/>
    </location>
</feature>
<evidence type="ECO:0000256" key="1">
    <source>
        <dbReference type="PROSITE-ProRule" id="PRU00283"/>
    </source>
</evidence>
<feature type="compositionally biased region" description="Polar residues" evidence="2">
    <location>
        <begin position="667"/>
        <end position="677"/>
    </location>
</feature>
<dbReference type="InterPro" id="IPR036961">
    <property type="entry name" value="Kinesin_motor_dom_sf"/>
</dbReference>
<feature type="compositionally biased region" description="Acidic residues" evidence="2">
    <location>
        <begin position="1108"/>
        <end position="1127"/>
    </location>
</feature>
<dbReference type="InterPro" id="IPR027640">
    <property type="entry name" value="Kinesin-like_fam"/>
</dbReference>
<accession>A0A0D0B8N1</accession>
<feature type="compositionally biased region" description="Low complexity" evidence="2">
    <location>
        <begin position="808"/>
        <end position="829"/>
    </location>
</feature>
<feature type="binding site" evidence="1">
    <location>
        <begin position="96"/>
        <end position="103"/>
    </location>
    <ligand>
        <name>ATP</name>
        <dbReference type="ChEBI" id="CHEBI:30616"/>
    </ligand>
</feature>
<dbReference type="PANTHER" id="PTHR24115">
    <property type="entry name" value="KINESIN-RELATED"/>
    <property type="match status" value="1"/>
</dbReference>
<feature type="region of interest" description="Disordered" evidence="2">
    <location>
        <begin position="1065"/>
        <end position="1212"/>
    </location>
</feature>
<dbReference type="PANTHER" id="PTHR24115:SF1000">
    <property type="entry name" value="KINESIN-LIKE PROTEIN KIF22"/>
    <property type="match status" value="1"/>
</dbReference>
<dbReference type="PROSITE" id="PS50067">
    <property type="entry name" value="KINESIN_MOTOR_2"/>
    <property type="match status" value="1"/>
</dbReference>
<feature type="compositionally biased region" description="Polar residues" evidence="2">
    <location>
        <begin position="388"/>
        <end position="397"/>
    </location>
</feature>
<keyword evidence="1" id="KW-0547">Nucleotide-binding</keyword>
<gene>
    <name evidence="4" type="ORF">GYMLUDRAFT_44405</name>
</gene>
<dbReference type="InterPro" id="IPR001752">
    <property type="entry name" value="Kinesin_motor_dom"/>
</dbReference>
<feature type="region of interest" description="Disordered" evidence="2">
    <location>
        <begin position="388"/>
        <end position="422"/>
    </location>
</feature>
<proteinExistence type="inferred from homology"/>
<feature type="region of interest" description="Disordered" evidence="2">
    <location>
        <begin position="970"/>
        <end position="1050"/>
    </location>
</feature>
<evidence type="ECO:0000313" key="5">
    <source>
        <dbReference type="Proteomes" id="UP000053593"/>
    </source>
</evidence>
<feature type="compositionally biased region" description="Low complexity" evidence="2">
    <location>
        <begin position="970"/>
        <end position="984"/>
    </location>
</feature>
<feature type="region of interest" description="Disordered" evidence="2">
    <location>
        <begin position="1221"/>
        <end position="1240"/>
    </location>
</feature>
<dbReference type="InterPro" id="IPR027417">
    <property type="entry name" value="P-loop_NTPase"/>
</dbReference>
<dbReference type="GO" id="GO:0008017">
    <property type="term" value="F:microtubule binding"/>
    <property type="evidence" value="ECO:0007669"/>
    <property type="project" value="InterPro"/>
</dbReference>
<feature type="domain" description="Kinesin motor" evidence="3">
    <location>
        <begin position="3"/>
        <end position="359"/>
    </location>
</feature>
<dbReference type="GO" id="GO:0007018">
    <property type="term" value="P:microtubule-based movement"/>
    <property type="evidence" value="ECO:0007669"/>
    <property type="project" value="InterPro"/>
</dbReference>
<feature type="compositionally biased region" description="Basic residues" evidence="2">
    <location>
        <begin position="1146"/>
        <end position="1163"/>
    </location>
</feature>
<comment type="similarity">
    <text evidence="1">Belongs to the TRAFAC class myosin-kinesin ATPase superfamily. Kinesin family.</text>
</comment>
<dbReference type="PRINTS" id="PR00380">
    <property type="entry name" value="KINESINHEAVY"/>
</dbReference>
<feature type="compositionally biased region" description="Basic and acidic residues" evidence="2">
    <location>
        <begin position="712"/>
        <end position="730"/>
    </location>
</feature>
<dbReference type="HOGENOM" id="CLU_266785_0_0_1"/>
<keyword evidence="1" id="KW-0067">ATP-binding</keyword>
<dbReference type="SMART" id="SM00129">
    <property type="entry name" value="KISc"/>
    <property type="match status" value="1"/>
</dbReference>
<dbReference type="GO" id="GO:0005874">
    <property type="term" value="C:microtubule"/>
    <property type="evidence" value="ECO:0007669"/>
    <property type="project" value="TreeGrafter"/>
</dbReference>
<evidence type="ECO:0000256" key="2">
    <source>
        <dbReference type="SAM" id="MobiDB-lite"/>
    </source>
</evidence>
<dbReference type="Proteomes" id="UP000053593">
    <property type="component" value="Unassembled WGS sequence"/>
</dbReference>
<feature type="region of interest" description="Disordered" evidence="2">
    <location>
        <begin position="640"/>
        <end position="748"/>
    </location>
</feature>
<feature type="compositionally biased region" description="Low complexity" evidence="2">
    <location>
        <begin position="837"/>
        <end position="848"/>
    </location>
</feature>
<dbReference type="OrthoDB" id="3176171at2759"/>
<organism evidence="4 5">
    <name type="scientific">Collybiopsis luxurians FD-317 M1</name>
    <dbReference type="NCBI Taxonomy" id="944289"/>
    <lineage>
        <taxon>Eukaryota</taxon>
        <taxon>Fungi</taxon>
        <taxon>Dikarya</taxon>
        <taxon>Basidiomycota</taxon>
        <taxon>Agaricomycotina</taxon>
        <taxon>Agaricomycetes</taxon>
        <taxon>Agaricomycetidae</taxon>
        <taxon>Agaricales</taxon>
        <taxon>Marasmiineae</taxon>
        <taxon>Omphalotaceae</taxon>
        <taxon>Collybiopsis</taxon>
        <taxon>Collybiopsis luxurians</taxon>
    </lineage>
</organism>
<feature type="region of interest" description="Disordered" evidence="2">
    <location>
        <begin position="579"/>
        <end position="601"/>
    </location>
</feature>
<feature type="compositionally biased region" description="Acidic residues" evidence="2">
    <location>
        <begin position="588"/>
        <end position="601"/>
    </location>
</feature>
<dbReference type="GO" id="GO:0008574">
    <property type="term" value="F:plus-end-directed microtubule motor activity"/>
    <property type="evidence" value="ECO:0007669"/>
    <property type="project" value="TreeGrafter"/>
</dbReference>
<keyword evidence="1" id="KW-0505">Motor protein</keyword>
<feature type="compositionally biased region" description="Low complexity" evidence="2">
    <location>
        <begin position="995"/>
        <end position="1013"/>
    </location>
</feature>
<keyword evidence="5" id="KW-1185">Reference proteome</keyword>
<dbReference type="AlphaFoldDB" id="A0A0D0B8N1"/>
<evidence type="ECO:0000313" key="4">
    <source>
        <dbReference type="EMBL" id="KIK59920.1"/>
    </source>
</evidence>
<dbReference type="SUPFAM" id="SSF52540">
    <property type="entry name" value="P-loop containing nucleoside triphosphate hydrolases"/>
    <property type="match status" value="1"/>
</dbReference>
<dbReference type="GO" id="GO:0005524">
    <property type="term" value="F:ATP binding"/>
    <property type="evidence" value="ECO:0007669"/>
    <property type="project" value="UniProtKB-UniRule"/>
</dbReference>
<dbReference type="GO" id="GO:0005871">
    <property type="term" value="C:kinesin complex"/>
    <property type="evidence" value="ECO:0007669"/>
    <property type="project" value="TreeGrafter"/>
</dbReference>
<feature type="compositionally biased region" description="Polar residues" evidence="2">
    <location>
        <begin position="860"/>
        <end position="871"/>
    </location>
</feature>
<dbReference type="EMBL" id="KN834778">
    <property type="protein sequence ID" value="KIK59920.1"/>
    <property type="molecule type" value="Genomic_DNA"/>
</dbReference>
<feature type="compositionally biased region" description="Polar residues" evidence="2">
    <location>
        <begin position="648"/>
        <end position="657"/>
    </location>
</feature>
<feature type="compositionally biased region" description="Basic and acidic residues" evidence="2">
    <location>
        <begin position="739"/>
        <end position="748"/>
    </location>
</feature>
<protein>
    <recommendedName>
        <fullName evidence="3">Kinesin motor domain-containing protein</fullName>
    </recommendedName>
</protein>
<feature type="compositionally biased region" description="Basic and acidic residues" evidence="2">
    <location>
        <begin position="1226"/>
        <end position="1240"/>
    </location>
</feature>
<sequence>MSAVHIVARLRPPLPGEVCDDGIGVVSCNDKENSSDSSNLGPGIVVFKDTTSHHYPFHSAYGSTQNTLSLFNNDILPLLDTVLTGGTNSITVFAYGVTSSGKTFTMQGNGLEDKGVTTLVVEEILGRQTDQGRVAMSYLELYLDSPFDLLSSSLTRQKLQILSTVSAGTTSGAPILSFGTNIHLPHLSIHPVESIQDFQTLYARATKNRSTGATLLNERSSRSHAVLTLYVTRSGAAAVSKIHLLDLAGSENNNLTGNGPGRAQRMKESSAINKSLTALGQVVSALNDNARTTARARKASDPNPKLKLIPYRSSALTRLLSDALDGTSLSVLVVCLAPGTKFRSDLIRSVGFASQARRIERVAEKKFPPKMVPARKSFDFKVPFGTSTSALNETGPPNSVPKFHAPNSPRKPPSKPQTPPVKQVYTRKRRASLIPIPGPHFLQTVKSNERPSGIAATATRRARESLSVSGSISVGFLITEEEIQERILKAVEIEVERRLEKIRQEERLRLAGQGMESLKEEEMEVETSAEREQQGGGVNFEAVTQCQKPEIDVITRNDEPVLPVAEVEAEELALDAAAASYEERDGEREESEEEEEEVDQLIDDDDAVVDMNVDIWIAGHGPAVPVHSLAVTSALPSVTHVSPGVEHTPNSLASPAASTLGLPPTSTPGVLSSSPSVSRKRKNWESGEPMTLSNDSSMASTRSPRKRRRREARFDSESELPVDRRRRDIDASQNPARTGKNDSNDDDSAKKVRYARAWALQAGQAQHDRNDLPQALALYRRAATFAPDNAQLQKIITSIERALETDTPLPLSPKRLSSSHSGRYSSLASGKKRAKKPSFPSKWLSSSSERVDNGLVTESLPPSSSPAFTDSKSAKRRAVSPEDTDVIEIELSPKNVHGKKGKEKIDDTTQGKGKSKGKGKARAVSLALSEAETAKRNHVSATEEDEWDVPPSAYEDLALLSRDSNIDVYGAGCSGSSSISGSSSMETPSQGTAEPSFSLPPASTTSSPSPGISHGVLACEDPMGPSQSEPSRPDPVSAPAIATPTLHPSLLNDFDRFDLDEVNEVAGTLENKPDFERGSSIEPFGEGLVRQNPPKLATGSELPGIKEEETEWDLDVVDDEESESEWEESPKKRVSEKKASGNPTTRSKRKSKSTKRPKVKKSNAKSSVAGPDAPATSEQELVHESQDNTHTTKRRMRYVYGSSDDEGEREEVFVRDVGAPVKRKRLNADKRRNKTRSADS</sequence>
<name>A0A0D0B8N1_9AGAR</name>
<feature type="compositionally biased region" description="Pro residues" evidence="2">
    <location>
        <begin position="409"/>
        <end position="419"/>
    </location>
</feature>
<evidence type="ECO:0000259" key="3">
    <source>
        <dbReference type="PROSITE" id="PS50067"/>
    </source>
</evidence>
<dbReference type="Pfam" id="PF00225">
    <property type="entry name" value="Kinesin"/>
    <property type="match status" value="1"/>
</dbReference>
<dbReference type="GO" id="GO:0016887">
    <property type="term" value="F:ATP hydrolysis activity"/>
    <property type="evidence" value="ECO:0007669"/>
    <property type="project" value="TreeGrafter"/>
</dbReference>
<feature type="region of interest" description="Disordered" evidence="2">
    <location>
        <begin position="807"/>
        <end position="948"/>
    </location>
</feature>